<evidence type="ECO:0000259" key="3">
    <source>
        <dbReference type="PROSITE" id="PS50110"/>
    </source>
</evidence>
<evidence type="ECO:0000313" key="5">
    <source>
        <dbReference type="Proteomes" id="UP000001868"/>
    </source>
</evidence>
<sequence length="258" mass="28086">MAPMLRRVLIADPQAASAALIGEAMRNISRAQTWTAPTSERALKLCESADPQIIFVEMQIGKMNGVEFTKKLRRSSLACRQAPVIMVTGTATAAGILAARDAGVHEFLRKPFTMKDLLRRLEAVTLRQRDWIEAVGYVGPDRRRFNSGDYTGPLKRRSDTRQTPDAARISQALKILRSAVAAFESDPSQASRAIETQVVQIQKLATAAADLKLATAAAELHRYIVLSRKTGVAISATDVARHAASLMAYMPKDEGVAA</sequence>
<keyword evidence="1" id="KW-0597">Phosphoprotein</keyword>
<dbReference type="eggNOG" id="COG0745">
    <property type="taxonomic scope" value="Bacteria"/>
</dbReference>
<dbReference type="SUPFAM" id="SSF52172">
    <property type="entry name" value="CheY-like"/>
    <property type="match status" value="1"/>
</dbReference>
<dbReference type="GO" id="GO:0000160">
    <property type="term" value="P:phosphorelay signal transduction system"/>
    <property type="evidence" value="ECO:0007669"/>
    <property type="project" value="InterPro"/>
</dbReference>
<dbReference type="HOGENOM" id="CLU_1033233_0_0_5"/>
<feature type="domain" description="Response regulatory" evidence="3">
    <location>
        <begin position="7"/>
        <end position="125"/>
    </location>
</feature>
<gene>
    <name evidence="4" type="ordered locus">PHZ_c0408</name>
</gene>
<dbReference type="SMART" id="SM00448">
    <property type="entry name" value="REC"/>
    <property type="match status" value="1"/>
</dbReference>
<dbReference type="OrthoDB" id="9786548at2"/>
<dbReference type="PANTHER" id="PTHR44591">
    <property type="entry name" value="STRESS RESPONSE REGULATOR PROTEIN 1"/>
    <property type="match status" value="1"/>
</dbReference>
<dbReference type="PANTHER" id="PTHR44591:SF3">
    <property type="entry name" value="RESPONSE REGULATORY DOMAIN-CONTAINING PROTEIN"/>
    <property type="match status" value="1"/>
</dbReference>
<proteinExistence type="predicted"/>
<dbReference type="InterPro" id="IPR011006">
    <property type="entry name" value="CheY-like_superfamily"/>
</dbReference>
<organism evidence="4 5">
    <name type="scientific">Phenylobacterium zucineum (strain HLK1)</name>
    <dbReference type="NCBI Taxonomy" id="450851"/>
    <lineage>
        <taxon>Bacteria</taxon>
        <taxon>Pseudomonadati</taxon>
        <taxon>Pseudomonadota</taxon>
        <taxon>Alphaproteobacteria</taxon>
        <taxon>Caulobacterales</taxon>
        <taxon>Caulobacteraceae</taxon>
        <taxon>Phenylobacterium</taxon>
    </lineage>
</organism>
<evidence type="ECO:0000313" key="4">
    <source>
        <dbReference type="EMBL" id="ACG76822.1"/>
    </source>
</evidence>
<dbReference type="InterPro" id="IPR001789">
    <property type="entry name" value="Sig_transdc_resp-reg_receiver"/>
</dbReference>
<protein>
    <submittedName>
        <fullName evidence="4">Response regulator</fullName>
    </submittedName>
</protein>
<comment type="caution">
    <text evidence="2">Lacks conserved residue(s) required for the propagation of feature annotation.</text>
</comment>
<dbReference type="AlphaFoldDB" id="B4RDX3"/>
<dbReference type="Proteomes" id="UP000001868">
    <property type="component" value="Chromosome"/>
</dbReference>
<evidence type="ECO:0000256" key="2">
    <source>
        <dbReference type="PROSITE-ProRule" id="PRU00169"/>
    </source>
</evidence>
<name>B4RDX3_PHEZH</name>
<accession>B4RDX3</accession>
<keyword evidence="5" id="KW-1185">Reference proteome</keyword>
<dbReference type="EMBL" id="CP000747">
    <property type="protein sequence ID" value="ACG76822.1"/>
    <property type="molecule type" value="Genomic_DNA"/>
</dbReference>
<dbReference type="InterPro" id="IPR050595">
    <property type="entry name" value="Bact_response_regulator"/>
</dbReference>
<reference evidence="4 5" key="1">
    <citation type="journal article" date="2008" name="BMC Genomics">
        <title>Complete genome of Phenylobacterium zucineum - a novel facultative intracellular bacterium isolated from human erythroleukemia cell line K562.</title>
        <authorList>
            <person name="Luo Y."/>
            <person name="Xu X."/>
            <person name="Ding Z."/>
            <person name="Liu Z."/>
            <person name="Zhang B."/>
            <person name="Yan Z."/>
            <person name="Sun J."/>
            <person name="Hu S."/>
            <person name="Hu X."/>
        </authorList>
    </citation>
    <scope>NUCLEOTIDE SEQUENCE [LARGE SCALE GENOMIC DNA]</scope>
    <source>
        <strain evidence="4 5">HLK1</strain>
    </source>
</reference>
<dbReference type="STRING" id="450851.PHZ_c0408"/>
<dbReference type="Pfam" id="PF00072">
    <property type="entry name" value="Response_reg"/>
    <property type="match status" value="1"/>
</dbReference>
<dbReference type="PROSITE" id="PS50110">
    <property type="entry name" value="RESPONSE_REGULATORY"/>
    <property type="match status" value="1"/>
</dbReference>
<evidence type="ECO:0000256" key="1">
    <source>
        <dbReference type="ARBA" id="ARBA00022553"/>
    </source>
</evidence>
<dbReference type="Gene3D" id="3.40.50.2300">
    <property type="match status" value="1"/>
</dbReference>
<dbReference type="KEGG" id="pzu:PHZ_c0408"/>